<name>A0AAW0MQV0_9GOBI</name>
<feature type="region of interest" description="Disordered" evidence="1">
    <location>
        <begin position="46"/>
        <end position="69"/>
    </location>
</feature>
<proteinExistence type="predicted"/>
<dbReference type="Proteomes" id="UP001460270">
    <property type="component" value="Unassembled WGS sequence"/>
</dbReference>
<protein>
    <submittedName>
        <fullName evidence="2">Uncharacterized protein</fullName>
    </submittedName>
</protein>
<evidence type="ECO:0000256" key="1">
    <source>
        <dbReference type="SAM" id="MobiDB-lite"/>
    </source>
</evidence>
<organism evidence="2 3">
    <name type="scientific">Mugilogobius chulae</name>
    <name type="common">yellowstripe goby</name>
    <dbReference type="NCBI Taxonomy" id="88201"/>
    <lineage>
        <taxon>Eukaryota</taxon>
        <taxon>Metazoa</taxon>
        <taxon>Chordata</taxon>
        <taxon>Craniata</taxon>
        <taxon>Vertebrata</taxon>
        <taxon>Euteleostomi</taxon>
        <taxon>Actinopterygii</taxon>
        <taxon>Neopterygii</taxon>
        <taxon>Teleostei</taxon>
        <taxon>Neoteleostei</taxon>
        <taxon>Acanthomorphata</taxon>
        <taxon>Gobiaria</taxon>
        <taxon>Gobiiformes</taxon>
        <taxon>Gobioidei</taxon>
        <taxon>Gobiidae</taxon>
        <taxon>Gobionellinae</taxon>
        <taxon>Mugilogobius</taxon>
    </lineage>
</organism>
<keyword evidence="3" id="KW-1185">Reference proteome</keyword>
<dbReference type="EMBL" id="JBBPFD010000021">
    <property type="protein sequence ID" value="KAK7882480.1"/>
    <property type="molecule type" value="Genomic_DNA"/>
</dbReference>
<accession>A0AAW0MQV0</accession>
<gene>
    <name evidence="2" type="ORF">WMY93_028654</name>
</gene>
<comment type="caution">
    <text evidence="2">The sequence shown here is derived from an EMBL/GenBank/DDBJ whole genome shotgun (WGS) entry which is preliminary data.</text>
</comment>
<evidence type="ECO:0000313" key="2">
    <source>
        <dbReference type="EMBL" id="KAK7882480.1"/>
    </source>
</evidence>
<sequence length="133" mass="15139">MPGAFVDYSYCDLCTCISASRSYTVYRAHCTRSFVYPTLSKSIQVWQSDSSSPPHPSPHGTRPGPEKARNVKTLKFNLVQPDKTKDMSVDDIGQTLVRSLTPLYMMTYTVMPMGELRWEHDCPRMVTTQYCDT</sequence>
<reference evidence="3" key="1">
    <citation type="submission" date="2024-04" db="EMBL/GenBank/DDBJ databases">
        <title>Salinicola lusitanus LLJ914,a marine bacterium isolated from the Okinawa Trough.</title>
        <authorList>
            <person name="Li J."/>
        </authorList>
    </citation>
    <scope>NUCLEOTIDE SEQUENCE [LARGE SCALE GENOMIC DNA]</scope>
</reference>
<evidence type="ECO:0000313" key="3">
    <source>
        <dbReference type="Proteomes" id="UP001460270"/>
    </source>
</evidence>
<dbReference type="AlphaFoldDB" id="A0AAW0MQV0"/>